<protein>
    <submittedName>
        <fullName evidence="1">Uncharacterized protein</fullName>
    </submittedName>
</protein>
<proteinExistence type="predicted"/>
<keyword evidence="2" id="KW-1185">Reference proteome</keyword>
<reference evidence="1" key="1">
    <citation type="journal article" date="2023" name="Mol. Ecol. Resour.">
        <title>Chromosome-level genome assembly of a triploid poplar Populus alba 'Berolinensis'.</title>
        <authorList>
            <person name="Chen S."/>
            <person name="Yu Y."/>
            <person name="Wang X."/>
            <person name="Wang S."/>
            <person name="Zhang T."/>
            <person name="Zhou Y."/>
            <person name="He R."/>
            <person name="Meng N."/>
            <person name="Wang Y."/>
            <person name="Liu W."/>
            <person name="Liu Z."/>
            <person name="Liu J."/>
            <person name="Guo Q."/>
            <person name="Huang H."/>
            <person name="Sederoff R.R."/>
            <person name="Wang G."/>
            <person name="Qu G."/>
            <person name="Chen S."/>
        </authorList>
    </citation>
    <scope>NUCLEOTIDE SEQUENCE</scope>
    <source>
        <strain evidence="1">SC-2020</strain>
    </source>
</reference>
<dbReference type="EMBL" id="JAQIZT010000006">
    <property type="protein sequence ID" value="KAJ6993014.1"/>
    <property type="molecule type" value="Genomic_DNA"/>
</dbReference>
<organism evidence="1 2">
    <name type="scientific">Populus alba x Populus x berolinensis</name>
    <dbReference type="NCBI Taxonomy" id="444605"/>
    <lineage>
        <taxon>Eukaryota</taxon>
        <taxon>Viridiplantae</taxon>
        <taxon>Streptophyta</taxon>
        <taxon>Embryophyta</taxon>
        <taxon>Tracheophyta</taxon>
        <taxon>Spermatophyta</taxon>
        <taxon>Magnoliopsida</taxon>
        <taxon>eudicotyledons</taxon>
        <taxon>Gunneridae</taxon>
        <taxon>Pentapetalae</taxon>
        <taxon>rosids</taxon>
        <taxon>fabids</taxon>
        <taxon>Malpighiales</taxon>
        <taxon>Salicaceae</taxon>
        <taxon>Saliceae</taxon>
        <taxon>Populus</taxon>
    </lineage>
</organism>
<name>A0AAD6QMF2_9ROSI</name>
<evidence type="ECO:0000313" key="2">
    <source>
        <dbReference type="Proteomes" id="UP001164929"/>
    </source>
</evidence>
<accession>A0AAD6QMF2</accession>
<comment type="caution">
    <text evidence="1">The sequence shown here is derived from an EMBL/GenBank/DDBJ whole genome shotgun (WGS) entry which is preliminary data.</text>
</comment>
<dbReference type="Proteomes" id="UP001164929">
    <property type="component" value="Chromosome 6"/>
</dbReference>
<sequence>MAGKDAIVDWYRKSMGIKVVKDCNRFRKPRNNIARFRGMYLTTRNMCLGVYAILRGGVPALFVILKQIPGRNDSINYKIDVSSEGAILPVKLHFLSSHGNATVI</sequence>
<dbReference type="AlphaFoldDB" id="A0AAD6QMF2"/>
<gene>
    <name evidence="1" type="ORF">NC653_016214</name>
</gene>
<evidence type="ECO:0000313" key="1">
    <source>
        <dbReference type="EMBL" id="KAJ6993014.1"/>
    </source>
</evidence>